<dbReference type="PANTHER" id="PTHR43557:SF2">
    <property type="entry name" value="RIESKE DOMAIN-CONTAINING PROTEIN-RELATED"/>
    <property type="match status" value="1"/>
</dbReference>
<accession>A0ABV3Z6S3</accession>
<evidence type="ECO:0000256" key="4">
    <source>
        <dbReference type="ARBA" id="ARBA00023002"/>
    </source>
</evidence>
<keyword evidence="3" id="KW-0274">FAD</keyword>
<evidence type="ECO:0000256" key="1">
    <source>
        <dbReference type="ARBA" id="ARBA00001974"/>
    </source>
</evidence>
<evidence type="ECO:0000256" key="2">
    <source>
        <dbReference type="ARBA" id="ARBA00022630"/>
    </source>
</evidence>
<dbReference type="SUPFAM" id="SSF55424">
    <property type="entry name" value="FAD/NAD-linked reductases, dimerisation (C-terminal) domain"/>
    <property type="match status" value="1"/>
</dbReference>
<dbReference type="InterPro" id="IPR016156">
    <property type="entry name" value="FAD/NAD-linked_Rdtase_dimer_sf"/>
</dbReference>
<dbReference type="InterPro" id="IPR023753">
    <property type="entry name" value="FAD/NAD-binding_dom"/>
</dbReference>
<feature type="domain" description="FAD/NAD(P)-binding" evidence="5">
    <location>
        <begin position="10"/>
        <end position="307"/>
    </location>
</feature>
<dbReference type="EMBL" id="JBEHZE010000001">
    <property type="protein sequence ID" value="MEX6633734.1"/>
    <property type="molecule type" value="Genomic_DNA"/>
</dbReference>
<evidence type="ECO:0000259" key="5">
    <source>
        <dbReference type="Pfam" id="PF07992"/>
    </source>
</evidence>
<dbReference type="PRINTS" id="PR00368">
    <property type="entry name" value="FADPNR"/>
</dbReference>
<keyword evidence="4" id="KW-0560">Oxidoreductase</keyword>
<evidence type="ECO:0000313" key="7">
    <source>
        <dbReference type="EMBL" id="MEX6633734.1"/>
    </source>
</evidence>
<evidence type="ECO:0000259" key="6">
    <source>
        <dbReference type="Pfam" id="PF14759"/>
    </source>
</evidence>
<evidence type="ECO:0000256" key="3">
    <source>
        <dbReference type="ARBA" id="ARBA00022827"/>
    </source>
</evidence>
<organism evidence="7 8">
    <name type="scientific">Hyphococcus lacteus</name>
    <dbReference type="NCBI Taxonomy" id="3143536"/>
    <lineage>
        <taxon>Bacteria</taxon>
        <taxon>Pseudomonadati</taxon>
        <taxon>Pseudomonadota</taxon>
        <taxon>Alphaproteobacteria</taxon>
        <taxon>Parvularculales</taxon>
        <taxon>Parvularculaceae</taxon>
        <taxon>Hyphococcus</taxon>
    </lineage>
</organism>
<dbReference type="Gene3D" id="3.30.390.30">
    <property type="match status" value="1"/>
</dbReference>
<reference evidence="7 8" key="1">
    <citation type="submission" date="2024-05" db="EMBL/GenBank/DDBJ databases">
        <title>Three bacterial strains, DH-69, EH-24, and ECK-19 isolated from coastal sediments.</title>
        <authorList>
            <person name="Ye Y.-Q."/>
            <person name="Du Z.-J."/>
        </authorList>
    </citation>
    <scope>NUCLEOTIDE SEQUENCE [LARGE SCALE GENOMIC DNA]</scope>
    <source>
        <strain evidence="7 8">ECK-19</strain>
    </source>
</reference>
<dbReference type="Gene3D" id="3.50.50.60">
    <property type="entry name" value="FAD/NAD(P)-binding domain"/>
    <property type="match status" value="2"/>
</dbReference>
<dbReference type="RefSeq" id="WP_369313723.1">
    <property type="nucleotide sequence ID" value="NZ_JBEHZE010000001.1"/>
</dbReference>
<protein>
    <submittedName>
        <fullName evidence="7">FAD-dependent oxidoreductase</fullName>
    </submittedName>
</protein>
<keyword evidence="8" id="KW-1185">Reference proteome</keyword>
<dbReference type="Proteomes" id="UP001560685">
    <property type="component" value="Unassembled WGS sequence"/>
</dbReference>
<sequence length="411" mass="44341">MSDMLEPSSRVMIIGAGHAGGSVAAFLRQFGFAGPITLIGEESAAPYQRPPLSKAWLSGDTDLETLFLRPNDWYADNDVNLRLDTVVRSIDREKNTIEIDDGDGLAYDVLIIATGASPRWTGVEGEQLDNIFSLRTVKDAELLKSAINPGSQAVLIGAGYIGLEVAASLRKAGVDALVIEREARSLARVASAPIATFLEQYHKDHGVEFLLEHEIAKFQGNGKVEKLHLKNGSVIDCDIAVVGIGVLPNDGLARESGLACENGIIVDENARTSDPSIYAIGDVSFRPLPHYDCAFRLESVPNALEQARGVAAILCGRPAPAIEIPWFWSDQYDLKIQIAGLTLECDETVLRGDPASHKFAVFHLRKGVIRAVEAINAAPEFMMGKKLIGKEASIDPEKLADVSLSMKEIAG</sequence>
<evidence type="ECO:0000313" key="8">
    <source>
        <dbReference type="Proteomes" id="UP001560685"/>
    </source>
</evidence>
<dbReference type="InterPro" id="IPR036188">
    <property type="entry name" value="FAD/NAD-bd_sf"/>
</dbReference>
<dbReference type="InterPro" id="IPR050446">
    <property type="entry name" value="FAD-oxidoreductase/Apoptosis"/>
</dbReference>
<dbReference type="PANTHER" id="PTHR43557">
    <property type="entry name" value="APOPTOSIS-INDUCING FACTOR 1"/>
    <property type="match status" value="1"/>
</dbReference>
<dbReference type="Pfam" id="PF07992">
    <property type="entry name" value="Pyr_redox_2"/>
    <property type="match status" value="1"/>
</dbReference>
<dbReference type="SUPFAM" id="SSF51905">
    <property type="entry name" value="FAD/NAD(P)-binding domain"/>
    <property type="match status" value="2"/>
</dbReference>
<keyword evidence="2" id="KW-0285">Flavoprotein</keyword>
<gene>
    <name evidence="7" type="ORF">ABFZ84_09270</name>
</gene>
<dbReference type="InterPro" id="IPR028202">
    <property type="entry name" value="Reductase_C"/>
</dbReference>
<name>A0ABV3Z6S3_9PROT</name>
<comment type="cofactor">
    <cofactor evidence="1">
        <name>FAD</name>
        <dbReference type="ChEBI" id="CHEBI:57692"/>
    </cofactor>
</comment>
<dbReference type="Pfam" id="PF14759">
    <property type="entry name" value="Reductase_C"/>
    <property type="match status" value="1"/>
</dbReference>
<dbReference type="PRINTS" id="PR00411">
    <property type="entry name" value="PNDRDTASEI"/>
</dbReference>
<proteinExistence type="predicted"/>
<comment type="caution">
    <text evidence="7">The sequence shown here is derived from an EMBL/GenBank/DDBJ whole genome shotgun (WGS) entry which is preliminary data.</text>
</comment>
<feature type="domain" description="Reductase C-terminal" evidence="6">
    <location>
        <begin position="326"/>
        <end position="409"/>
    </location>
</feature>